<evidence type="ECO:0000256" key="2">
    <source>
        <dbReference type="ARBA" id="ARBA00004196"/>
    </source>
</evidence>
<keyword evidence="5 11" id="KW-0812">Transmembrane</keyword>
<feature type="transmembrane region" description="Helical" evidence="13">
    <location>
        <begin position="57"/>
        <end position="80"/>
    </location>
</feature>
<sequence length="583" mass="60428">MFDVLSLPFVQRGLVEVLLLAVGAGVIGTWIVLRGLSFYAHAVGTAAFPGLVLADGLAFPATLGAAGTGLVVALGVGALARREGGADRYDSQTALVLVGALAAGVILASDVFHSGANVETLLFGSLLLVDGHDLAFAAVASALSLLGAFFLHTRWLVVGFDARTAPSLGARSPLPDAILLGLVALLAVAALATLGALLATAVLVVPAATTRLVCRRLGPWQLATVALVAAEGVAGLWLSVEWNAPPGPAIAVLSGGVFAVVAAGRAAGLRPLTAAAALVLLAVGGSGCGALEDGSGHGVRVVVTTTQLGDIVREVGGPDVRVTQILHPNTDPHDYEPRPKDVRETARAKLVFVSGDRLDHWMGDVVHQSGGSPLVVDLSTTLPVQRPGKTSGPEASRHDPHWWHDPRNVEAAVGVITARLARVAPAARARLERRAGAYRLRVEHLDRGIARCFAAVPPAQRRLVTDHDAFGYFAARYGIRVVGAVIPSQTTQAQPSAQAISDLARVIRREHVRAVFPETSLNAKLAHAIARQTGATADHELYGDTLGPADSAGSTYLGMERANADAMVRGFTQGADRCTIPLT</sequence>
<dbReference type="InterPro" id="IPR001626">
    <property type="entry name" value="ABC_TroCD"/>
</dbReference>
<name>A0ABY5E037_9ACTN</name>
<evidence type="ECO:0000256" key="10">
    <source>
        <dbReference type="RuleBase" id="RU003512"/>
    </source>
</evidence>
<dbReference type="InterPro" id="IPR006129">
    <property type="entry name" value="AdhesinB"/>
</dbReference>
<feature type="compositionally biased region" description="Basic and acidic residues" evidence="12">
    <location>
        <begin position="395"/>
        <end position="404"/>
    </location>
</feature>
<dbReference type="PANTHER" id="PTHR42953">
    <property type="entry name" value="HIGH-AFFINITY ZINC UPTAKE SYSTEM PROTEIN ZNUA-RELATED"/>
    <property type="match status" value="1"/>
</dbReference>
<keyword evidence="15" id="KW-1185">Reference proteome</keyword>
<evidence type="ECO:0000256" key="12">
    <source>
        <dbReference type="SAM" id="MobiDB-lite"/>
    </source>
</evidence>
<comment type="similarity">
    <text evidence="10">Belongs to the bacterial solute-binding protein 9 family.</text>
</comment>
<dbReference type="InterPro" id="IPR006128">
    <property type="entry name" value="Lipoprotein_PsaA-like"/>
</dbReference>
<evidence type="ECO:0000256" key="7">
    <source>
        <dbReference type="ARBA" id="ARBA00022729"/>
    </source>
</evidence>
<comment type="subcellular location">
    <subcellularLocation>
        <location evidence="2">Cell envelope</location>
    </subcellularLocation>
    <subcellularLocation>
        <location evidence="11">Cell membrane</location>
        <topology evidence="11">Multi-pass membrane protein</topology>
    </subcellularLocation>
    <subcellularLocation>
        <location evidence="1">Membrane</location>
        <topology evidence="1">Multi-pass membrane protein</topology>
    </subcellularLocation>
</comment>
<keyword evidence="6" id="KW-0479">Metal-binding</keyword>
<evidence type="ECO:0000256" key="3">
    <source>
        <dbReference type="ARBA" id="ARBA00008034"/>
    </source>
</evidence>
<evidence type="ECO:0000256" key="13">
    <source>
        <dbReference type="SAM" id="Phobius"/>
    </source>
</evidence>
<feature type="transmembrane region" description="Helical" evidence="13">
    <location>
        <begin position="134"/>
        <end position="157"/>
    </location>
</feature>
<feature type="transmembrane region" description="Helical" evidence="13">
    <location>
        <begin position="92"/>
        <end position="114"/>
    </location>
</feature>
<evidence type="ECO:0000256" key="1">
    <source>
        <dbReference type="ARBA" id="ARBA00004141"/>
    </source>
</evidence>
<reference evidence="14 15" key="1">
    <citation type="submission" date="2022-06" db="EMBL/GenBank/DDBJ databases">
        <title>Paraconexibacter antarcticus.</title>
        <authorList>
            <person name="Kim C.S."/>
        </authorList>
    </citation>
    <scope>NUCLEOTIDE SEQUENCE [LARGE SCALE GENOMIC DNA]</scope>
    <source>
        <strain evidence="14 15">02-257</strain>
    </source>
</reference>
<evidence type="ECO:0000256" key="4">
    <source>
        <dbReference type="ARBA" id="ARBA00022448"/>
    </source>
</evidence>
<dbReference type="Gene3D" id="3.40.50.1980">
    <property type="entry name" value="Nitrogenase molybdenum iron protein domain"/>
    <property type="match status" value="2"/>
</dbReference>
<dbReference type="PRINTS" id="PR00690">
    <property type="entry name" value="ADHESNFAMILY"/>
</dbReference>
<dbReference type="Pfam" id="PF00950">
    <property type="entry name" value="ABC-3"/>
    <property type="match status" value="1"/>
</dbReference>
<feature type="transmembrane region" description="Helical" evidence="13">
    <location>
        <begin position="247"/>
        <end position="266"/>
    </location>
</feature>
<gene>
    <name evidence="14" type="ORF">NBH00_09655</name>
</gene>
<feature type="region of interest" description="Disordered" evidence="12">
    <location>
        <begin position="384"/>
        <end position="404"/>
    </location>
</feature>
<dbReference type="RefSeq" id="WP_254573128.1">
    <property type="nucleotide sequence ID" value="NZ_CP098502.1"/>
</dbReference>
<keyword evidence="9 13" id="KW-0472">Membrane</keyword>
<protein>
    <submittedName>
        <fullName evidence="14">Zinc ABC transporter substrate-binding protein</fullName>
    </submittedName>
</protein>
<evidence type="ECO:0000256" key="9">
    <source>
        <dbReference type="ARBA" id="ARBA00023136"/>
    </source>
</evidence>
<dbReference type="SUPFAM" id="SSF81345">
    <property type="entry name" value="ABC transporter involved in vitamin B12 uptake, BtuC"/>
    <property type="match status" value="1"/>
</dbReference>
<keyword evidence="7" id="KW-0732">Signal</keyword>
<keyword evidence="4 10" id="KW-0813">Transport</keyword>
<keyword evidence="8 13" id="KW-1133">Transmembrane helix</keyword>
<dbReference type="Pfam" id="PF01297">
    <property type="entry name" value="ZnuA"/>
    <property type="match status" value="1"/>
</dbReference>
<dbReference type="InterPro" id="IPR006127">
    <property type="entry name" value="ZnuA-like"/>
</dbReference>
<organism evidence="14 15">
    <name type="scientific">Paraconexibacter antarcticus</name>
    <dbReference type="NCBI Taxonomy" id="2949664"/>
    <lineage>
        <taxon>Bacteria</taxon>
        <taxon>Bacillati</taxon>
        <taxon>Actinomycetota</taxon>
        <taxon>Thermoleophilia</taxon>
        <taxon>Solirubrobacterales</taxon>
        <taxon>Paraconexibacteraceae</taxon>
        <taxon>Paraconexibacter</taxon>
    </lineage>
</organism>
<feature type="transmembrane region" description="Helical" evidence="13">
    <location>
        <begin position="220"/>
        <end position="240"/>
    </location>
</feature>
<dbReference type="PRINTS" id="PR00691">
    <property type="entry name" value="ADHESINB"/>
</dbReference>
<feature type="transmembrane region" description="Helical" evidence="13">
    <location>
        <begin position="12"/>
        <end position="33"/>
    </location>
</feature>
<feature type="transmembrane region" description="Helical" evidence="13">
    <location>
        <begin position="178"/>
        <end position="208"/>
    </location>
</feature>
<accession>A0ABY5E037</accession>
<evidence type="ECO:0000256" key="6">
    <source>
        <dbReference type="ARBA" id="ARBA00022723"/>
    </source>
</evidence>
<dbReference type="InterPro" id="IPR037294">
    <property type="entry name" value="ABC_BtuC-like"/>
</dbReference>
<evidence type="ECO:0000313" key="14">
    <source>
        <dbReference type="EMBL" id="UTI66457.1"/>
    </source>
</evidence>
<dbReference type="EMBL" id="CP098502">
    <property type="protein sequence ID" value="UTI66457.1"/>
    <property type="molecule type" value="Genomic_DNA"/>
</dbReference>
<dbReference type="Proteomes" id="UP001056035">
    <property type="component" value="Chromosome"/>
</dbReference>
<dbReference type="PANTHER" id="PTHR42953:SF1">
    <property type="entry name" value="METAL-BINDING PROTEIN HI_0362-RELATED"/>
    <property type="match status" value="1"/>
</dbReference>
<evidence type="ECO:0000256" key="5">
    <source>
        <dbReference type="ARBA" id="ARBA00022692"/>
    </source>
</evidence>
<evidence type="ECO:0000256" key="8">
    <source>
        <dbReference type="ARBA" id="ARBA00022989"/>
    </source>
</evidence>
<evidence type="ECO:0000256" key="11">
    <source>
        <dbReference type="RuleBase" id="RU003943"/>
    </source>
</evidence>
<evidence type="ECO:0000313" key="15">
    <source>
        <dbReference type="Proteomes" id="UP001056035"/>
    </source>
</evidence>
<comment type="similarity">
    <text evidence="3 11">Belongs to the ABC-3 integral membrane protein family.</text>
</comment>
<dbReference type="SUPFAM" id="SSF53807">
    <property type="entry name" value="Helical backbone' metal receptor"/>
    <property type="match status" value="1"/>
</dbReference>
<proteinExistence type="inferred from homology"/>
<dbReference type="InterPro" id="IPR050492">
    <property type="entry name" value="Bact_metal-bind_prot9"/>
</dbReference>
<dbReference type="Gene3D" id="1.10.3470.10">
    <property type="entry name" value="ABC transporter involved in vitamin B12 uptake, BtuC"/>
    <property type="match status" value="1"/>
</dbReference>